<proteinExistence type="predicted"/>
<dbReference type="EMBL" id="ML122306">
    <property type="protein sequence ID" value="RPD54403.1"/>
    <property type="molecule type" value="Genomic_DNA"/>
</dbReference>
<gene>
    <name evidence="1" type="ORF">L227DRAFT_511772</name>
</gene>
<sequence>SFPLQRLGGRPALVSRFIRCITGHAPTGHYRDRFRHRHEEPTLCILHSGPPLYHSREHVLFRCDYYTRRYRHSSIEELLVSMDPFYDIQRFLQDNPTALSFEDAPDYS</sequence>
<dbReference type="AlphaFoldDB" id="A0A5C2RS34"/>
<organism evidence="1 2">
    <name type="scientific">Lentinus tigrinus ALCF2SS1-6</name>
    <dbReference type="NCBI Taxonomy" id="1328759"/>
    <lineage>
        <taxon>Eukaryota</taxon>
        <taxon>Fungi</taxon>
        <taxon>Dikarya</taxon>
        <taxon>Basidiomycota</taxon>
        <taxon>Agaricomycotina</taxon>
        <taxon>Agaricomycetes</taxon>
        <taxon>Polyporales</taxon>
        <taxon>Polyporaceae</taxon>
        <taxon>Lentinus</taxon>
    </lineage>
</organism>
<keyword evidence="2" id="KW-1185">Reference proteome</keyword>
<evidence type="ECO:0000313" key="2">
    <source>
        <dbReference type="Proteomes" id="UP000313359"/>
    </source>
</evidence>
<accession>A0A5C2RS34</accession>
<evidence type="ECO:0000313" key="1">
    <source>
        <dbReference type="EMBL" id="RPD54403.1"/>
    </source>
</evidence>
<reference evidence="1" key="1">
    <citation type="journal article" date="2018" name="Genome Biol. Evol.">
        <title>Genomics and development of Lentinus tigrinus, a white-rot wood-decaying mushroom with dimorphic fruiting bodies.</title>
        <authorList>
            <person name="Wu B."/>
            <person name="Xu Z."/>
            <person name="Knudson A."/>
            <person name="Carlson A."/>
            <person name="Chen N."/>
            <person name="Kovaka S."/>
            <person name="LaButti K."/>
            <person name="Lipzen A."/>
            <person name="Pennachio C."/>
            <person name="Riley R."/>
            <person name="Schakwitz W."/>
            <person name="Umezawa K."/>
            <person name="Ohm R.A."/>
            <person name="Grigoriev I.V."/>
            <person name="Nagy L.G."/>
            <person name="Gibbons J."/>
            <person name="Hibbett D."/>
        </authorList>
    </citation>
    <scope>NUCLEOTIDE SEQUENCE [LARGE SCALE GENOMIC DNA]</scope>
    <source>
        <strain evidence="1">ALCF2SS1-6</strain>
    </source>
</reference>
<feature type="non-terminal residue" evidence="1">
    <location>
        <position position="1"/>
    </location>
</feature>
<protein>
    <submittedName>
        <fullName evidence="1">Uncharacterized protein</fullName>
    </submittedName>
</protein>
<dbReference type="Proteomes" id="UP000313359">
    <property type="component" value="Unassembled WGS sequence"/>
</dbReference>
<dbReference type="OrthoDB" id="2731295at2759"/>
<name>A0A5C2RS34_9APHY</name>